<organism evidence="3">
    <name type="scientific">freshwater metagenome</name>
    <dbReference type="NCBI Taxonomy" id="449393"/>
    <lineage>
        <taxon>unclassified sequences</taxon>
        <taxon>metagenomes</taxon>
        <taxon>ecological metagenomes</taxon>
    </lineage>
</organism>
<reference evidence="3" key="1">
    <citation type="submission" date="2020-05" db="EMBL/GenBank/DDBJ databases">
        <authorList>
            <person name="Chiriac C."/>
            <person name="Salcher M."/>
            <person name="Ghai R."/>
            <person name="Kavagutti S V."/>
        </authorList>
    </citation>
    <scope>NUCLEOTIDE SEQUENCE</scope>
</reference>
<dbReference type="Gene3D" id="3.40.50.850">
    <property type="entry name" value="Isochorismatase-like"/>
    <property type="match status" value="1"/>
</dbReference>
<evidence type="ECO:0000256" key="1">
    <source>
        <dbReference type="ARBA" id="ARBA00022801"/>
    </source>
</evidence>
<dbReference type="EMBL" id="CAFBRB010000003">
    <property type="protein sequence ID" value="CAB5070891.1"/>
    <property type="molecule type" value="Genomic_DNA"/>
</dbReference>
<dbReference type="AlphaFoldDB" id="A0A6J7UYB5"/>
<name>A0A6J7UYB5_9ZZZZ</name>
<dbReference type="SUPFAM" id="SSF52499">
    <property type="entry name" value="Isochorismatase-like hydrolases"/>
    <property type="match status" value="1"/>
</dbReference>
<dbReference type="InterPro" id="IPR036380">
    <property type="entry name" value="Isochorismatase-like_sf"/>
</dbReference>
<dbReference type="PANTHER" id="PTHR43540:SF1">
    <property type="entry name" value="ISOCHORISMATASE HYDROLASE"/>
    <property type="match status" value="1"/>
</dbReference>
<dbReference type="PANTHER" id="PTHR43540">
    <property type="entry name" value="PEROXYUREIDOACRYLATE/UREIDOACRYLATE AMIDOHYDROLASE-RELATED"/>
    <property type="match status" value="1"/>
</dbReference>
<keyword evidence="1" id="KW-0378">Hydrolase</keyword>
<evidence type="ECO:0000259" key="2">
    <source>
        <dbReference type="Pfam" id="PF00857"/>
    </source>
</evidence>
<protein>
    <submittedName>
        <fullName evidence="3">Unannotated protein</fullName>
    </submittedName>
</protein>
<accession>A0A6J7UYB5</accession>
<dbReference type="Pfam" id="PF00857">
    <property type="entry name" value="Isochorismatase"/>
    <property type="match status" value="1"/>
</dbReference>
<dbReference type="InterPro" id="IPR000868">
    <property type="entry name" value="Isochorismatase-like_dom"/>
</dbReference>
<dbReference type="InterPro" id="IPR050272">
    <property type="entry name" value="Isochorismatase-like_hydrls"/>
</dbReference>
<sequence>MTSQVSERDSRVLANDEAGFGRHLQPGKRPALILVDFVKAYFEPGAQLYMGIDSCLHSASRILAAARKAGILVISTQVSYSEGGVDGGVFFHKVDALKHFVGITPLGEIMPEVAPLPNEVVITKQYASSFFGTTLASTLQAAGVDTLIITGVSTSGCIRATAVDAIQHGFIPLVCRDAVGDRNDGPHEANLFDLQSKYAEVVSEESIVNYLSSLTGSVKKI</sequence>
<evidence type="ECO:0000313" key="3">
    <source>
        <dbReference type="EMBL" id="CAB5070891.1"/>
    </source>
</evidence>
<feature type="domain" description="Isochorismatase-like" evidence="2">
    <location>
        <begin position="31"/>
        <end position="205"/>
    </location>
</feature>
<proteinExistence type="predicted"/>
<dbReference type="GO" id="GO:0016787">
    <property type="term" value="F:hydrolase activity"/>
    <property type="evidence" value="ECO:0007669"/>
    <property type="project" value="UniProtKB-KW"/>
</dbReference>
<gene>
    <name evidence="3" type="ORF">UFOPK4401_00069</name>
</gene>